<dbReference type="Pfam" id="PF10075">
    <property type="entry name" value="CSN8_PSD8_EIF3K"/>
    <property type="match status" value="1"/>
</dbReference>
<dbReference type="GO" id="GO:0005829">
    <property type="term" value="C:cytosol"/>
    <property type="evidence" value="ECO:0007669"/>
    <property type="project" value="TreeGrafter"/>
</dbReference>
<feature type="domain" description="PCI" evidence="6">
    <location>
        <begin position="98"/>
        <end position="268"/>
    </location>
</feature>
<evidence type="ECO:0000313" key="7">
    <source>
        <dbReference type="WBParaSite" id="SSLN_0000646801-mRNA-1"/>
    </source>
</evidence>
<dbReference type="PANTHER" id="PTHR12387:SF0">
    <property type="entry name" value="26S PROTEASOME NON-ATPASE REGULATORY SUBUNIT 8"/>
    <property type="match status" value="1"/>
</dbReference>
<evidence type="ECO:0000256" key="1">
    <source>
        <dbReference type="ARBA" id="ARBA00009627"/>
    </source>
</evidence>
<dbReference type="InterPro" id="IPR000717">
    <property type="entry name" value="PCI_dom"/>
</dbReference>
<protein>
    <recommendedName>
        <fullName evidence="2">26S proteasome non-ATPase regulatory subunit 8</fullName>
    </recommendedName>
    <alternativeName>
        <fullName evidence="5">26S proteasome regulatory subunit RPN12</fullName>
    </alternativeName>
</protein>
<organism evidence="7">
    <name type="scientific">Schistocephalus solidus</name>
    <name type="common">Tapeworm</name>
    <dbReference type="NCBI Taxonomy" id="70667"/>
    <lineage>
        <taxon>Eukaryota</taxon>
        <taxon>Metazoa</taxon>
        <taxon>Spiralia</taxon>
        <taxon>Lophotrochozoa</taxon>
        <taxon>Platyhelminthes</taxon>
        <taxon>Cestoda</taxon>
        <taxon>Eucestoda</taxon>
        <taxon>Diphyllobothriidea</taxon>
        <taxon>Diphyllobothriidae</taxon>
        <taxon>Schistocephalus</taxon>
    </lineage>
</organism>
<dbReference type="InterPro" id="IPR006746">
    <property type="entry name" value="26S_Psome_Rpn12"/>
</dbReference>
<dbReference type="FunFam" id="1.25.40.990:FF:000001">
    <property type="entry name" value="26S proteasome non-ATPase regulatory subunit"/>
    <property type="match status" value="1"/>
</dbReference>
<proteinExistence type="inferred from homology"/>
<reference evidence="7" key="1">
    <citation type="submission" date="2016-06" db="UniProtKB">
        <authorList>
            <consortium name="WormBaseParasite"/>
        </authorList>
    </citation>
    <scope>IDENTIFICATION</scope>
</reference>
<dbReference type="Gene3D" id="1.25.40.990">
    <property type="match status" value="1"/>
</dbReference>
<comment type="similarity">
    <text evidence="1">Belongs to the proteasome subunit S14 family.</text>
</comment>
<evidence type="ECO:0000256" key="2">
    <source>
        <dbReference type="ARBA" id="ARBA00014939"/>
    </source>
</evidence>
<evidence type="ECO:0000256" key="4">
    <source>
        <dbReference type="ARBA" id="ARBA00062283"/>
    </source>
</evidence>
<evidence type="ECO:0000256" key="3">
    <source>
        <dbReference type="ARBA" id="ARBA00022942"/>
    </source>
</evidence>
<dbReference type="GO" id="GO:0005634">
    <property type="term" value="C:nucleus"/>
    <property type="evidence" value="ECO:0007669"/>
    <property type="project" value="TreeGrafter"/>
</dbReference>
<dbReference type="WBParaSite" id="SSLN_0000646801-mRNA-1">
    <property type="protein sequence ID" value="SSLN_0000646801-mRNA-1"/>
    <property type="gene ID" value="SSLN_0000646801"/>
</dbReference>
<dbReference type="InterPro" id="IPR033464">
    <property type="entry name" value="CSN8_PSD8_EIF3K"/>
</dbReference>
<sequence>LVFLDLYLVGFTHSPTSSTSHMAMEDLVRKFQGLSQEWNKKNHNLAICQEKLENLTLDLTRFSYMPRQESLASKRELLIARDTLEIGAILSLEKRDMIAFERYMSQLKCYYCDYKTNLPESPYKYELFGLNLLRLLAQGRLSEFHTEVERLSVEEINSNPYIKHPLSMEQYLMEGNFQKIFIAKDNVPSERYNYFVDILLNATRDEIASCIEAAYEQLSLPEAKKTLFFKDMDKMKAYAEQRNWHLDGNVYRFMRAHKQADNALPATDLTRILLDYTRELDQII</sequence>
<accession>A0A183SPX3</accession>
<comment type="subunit">
    <text evidence="4">Component of the 19S proteasome regulatory particle complex. The 26S proteasome consists of a 20S core particle (CP) and two 19S regulatory subunits (RP). The regulatory particle is made of a lid composed of 9 subunits including PSMD8, a base containing 6 ATPases and few additional components. Interacts with DDI2. Interacts with TASOR.</text>
</comment>
<dbReference type="GO" id="GO:0043161">
    <property type="term" value="P:proteasome-mediated ubiquitin-dependent protein catabolic process"/>
    <property type="evidence" value="ECO:0007669"/>
    <property type="project" value="TreeGrafter"/>
</dbReference>
<dbReference type="GO" id="GO:0008541">
    <property type="term" value="C:proteasome regulatory particle, lid subcomplex"/>
    <property type="evidence" value="ECO:0007669"/>
    <property type="project" value="TreeGrafter"/>
</dbReference>
<dbReference type="PROSITE" id="PS50250">
    <property type="entry name" value="PCI"/>
    <property type="match status" value="1"/>
</dbReference>
<dbReference type="AlphaFoldDB" id="A0A183SPX3"/>
<evidence type="ECO:0000256" key="5">
    <source>
        <dbReference type="ARBA" id="ARBA00078986"/>
    </source>
</evidence>
<dbReference type="PANTHER" id="PTHR12387">
    <property type="entry name" value="26S PROTEASOME NON-ATPASE REGULATORY SUBUNIT 8"/>
    <property type="match status" value="1"/>
</dbReference>
<keyword evidence="3" id="KW-0647">Proteasome</keyword>
<name>A0A183SPX3_SCHSO</name>
<evidence type="ECO:0000259" key="6">
    <source>
        <dbReference type="PROSITE" id="PS50250"/>
    </source>
</evidence>